<dbReference type="PANTHER" id="PTHR42718">
    <property type="entry name" value="MAJOR FACILITATOR SUPERFAMILY MULTIDRUG TRANSPORTER MFSC"/>
    <property type="match status" value="1"/>
</dbReference>
<dbReference type="HOGENOM" id="CLU_000960_28_2_11"/>
<protein>
    <submittedName>
        <fullName evidence="9">Major facilitator superfamily MFS_1</fullName>
    </submittedName>
</protein>
<dbReference type="InterPro" id="IPR011701">
    <property type="entry name" value="MFS"/>
</dbReference>
<evidence type="ECO:0000256" key="7">
    <source>
        <dbReference type="SAM" id="Phobius"/>
    </source>
</evidence>
<dbReference type="eggNOG" id="COG0477">
    <property type="taxonomic scope" value="Bacteria"/>
</dbReference>
<dbReference type="GO" id="GO:0022857">
    <property type="term" value="F:transmembrane transporter activity"/>
    <property type="evidence" value="ECO:0007669"/>
    <property type="project" value="InterPro"/>
</dbReference>
<evidence type="ECO:0000256" key="1">
    <source>
        <dbReference type="ARBA" id="ARBA00004651"/>
    </source>
</evidence>
<accession>F4CP72</accession>
<dbReference type="PANTHER" id="PTHR42718:SF46">
    <property type="entry name" value="BLR6921 PROTEIN"/>
    <property type="match status" value="1"/>
</dbReference>
<name>F4CP72_PSEUX</name>
<evidence type="ECO:0000256" key="3">
    <source>
        <dbReference type="ARBA" id="ARBA00022475"/>
    </source>
</evidence>
<feature type="transmembrane region" description="Helical" evidence="7">
    <location>
        <begin position="288"/>
        <end position="308"/>
    </location>
</feature>
<feature type="transmembrane region" description="Helical" evidence="7">
    <location>
        <begin position="148"/>
        <end position="169"/>
    </location>
</feature>
<dbReference type="RefSeq" id="WP_013673566.1">
    <property type="nucleotide sequence ID" value="NC_015312.1"/>
</dbReference>
<dbReference type="PROSITE" id="PS50850">
    <property type="entry name" value="MFS"/>
    <property type="match status" value="1"/>
</dbReference>
<feature type="transmembrane region" description="Helical" evidence="7">
    <location>
        <begin position="88"/>
        <end position="110"/>
    </location>
</feature>
<feature type="transmembrane region" description="Helical" evidence="7">
    <location>
        <begin position="382"/>
        <end position="401"/>
    </location>
</feature>
<feature type="transmembrane region" description="Helical" evidence="7">
    <location>
        <begin position="353"/>
        <end position="370"/>
    </location>
</feature>
<proteinExistence type="predicted"/>
<dbReference type="STRING" id="675635.Psed_1391"/>
<evidence type="ECO:0000313" key="10">
    <source>
        <dbReference type="Proteomes" id="UP000007809"/>
    </source>
</evidence>
<feature type="transmembrane region" description="Helical" evidence="7">
    <location>
        <begin position="56"/>
        <end position="76"/>
    </location>
</feature>
<evidence type="ECO:0000256" key="4">
    <source>
        <dbReference type="ARBA" id="ARBA00022692"/>
    </source>
</evidence>
<dbReference type="PRINTS" id="PR01036">
    <property type="entry name" value="TCRTETB"/>
</dbReference>
<reference evidence="9 10" key="1">
    <citation type="journal article" date="2011" name="J. Bacteriol.">
        <title>Genome sequence of the 1,4-dioxane-degrading Pseudonocardia dioxanivorans strain CB1190.</title>
        <authorList>
            <person name="Sales C.M."/>
            <person name="Mahendra S."/>
            <person name="Grostern A."/>
            <person name="Parales R.E."/>
            <person name="Goodwin L.A."/>
            <person name="Woyke T."/>
            <person name="Nolan M."/>
            <person name="Lapidus A."/>
            <person name="Chertkov O."/>
            <person name="Ovchinnikova G."/>
            <person name="Sczyrba A."/>
            <person name="Alvarez-Cohen L."/>
        </authorList>
    </citation>
    <scope>NUCLEOTIDE SEQUENCE [LARGE SCALE GENOMIC DNA]</scope>
    <source>
        <strain evidence="10">ATCC 55486 / DSM 44775 / JCM 13855 / CB1190</strain>
    </source>
</reference>
<dbReference type="EMBL" id="CP002593">
    <property type="protein sequence ID" value="AEA23631.1"/>
    <property type="molecule type" value="Genomic_DNA"/>
</dbReference>
<feature type="transmembrane region" description="Helical" evidence="7">
    <location>
        <begin position="23"/>
        <end position="44"/>
    </location>
</feature>
<dbReference type="InterPro" id="IPR020846">
    <property type="entry name" value="MFS_dom"/>
</dbReference>
<dbReference type="InterPro" id="IPR036259">
    <property type="entry name" value="MFS_trans_sf"/>
</dbReference>
<keyword evidence="4 7" id="KW-0812">Transmembrane</keyword>
<evidence type="ECO:0000259" key="8">
    <source>
        <dbReference type="PROSITE" id="PS50850"/>
    </source>
</evidence>
<dbReference type="Pfam" id="PF07690">
    <property type="entry name" value="MFS_1"/>
    <property type="match status" value="1"/>
</dbReference>
<dbReference type="CDD" id="cd17321">
    <property type="entry name" value="MFS_MMR_MDR_like"/>
    <property type="match status" value="1"/>
</dbReference>
<dbReference type="PROSITE" id="PS00216">
    <property type="entry name" value="SUGAR_TRANSPORT_1"/>
    <property type="match status" value="1"/>
</dbReference>
<evidence type="ECO:0000256" key="5">
    <source>
        <dbReference type="ARBA" id="ARBA00022989"/>
    </source>
</evidence>
<dbReference type="Gene3D" id="1.20.1720.10">
    <property type="entry name" value="Multidrug resistance protein D"/>
    <property type="match status" value="1"/>
</dbReference>
<feature type="transmembrane region" description="Helical" evidence="7">
    <location>
        <begin position="328"/>
        <end position="346"/>
    </location>
</feature>
<dbReference type="SUPFAM" id="SSF103473">
    <property type="entry name" value="MFS general substrate transporter"/>
    <property type="match status" value="1"/>
</dbReference>
<keyword evidence="2" id="KW-0813">Transport</keyword>
<keyword evidence="6 7" id="KW-0472">Membrane</keyword>
<gene>
    <name evidence="9" type="ordered locus">Psed_1391</name>
</gene>
<feature type="transmembrane region" description="Helical" evidence="7">
    <location>
        <begin position="246"/>
        <end position="267"/>
    </location>
</feature>
<dbReference type="Proteomes" id="UP000007809">
    <property type="component" value="Chromosome"/>
</dbReference>
<sequence>MTAGAATRDGVGSRAAGRAGRTLAAVSVVQFTVSLDLSVVNVGLPRIADGLGFDPVGLTWVVHAYALTFGGLLLMGGTLADRWGRRRVLRAGLVLFGVAALLGGLAQAPWELVAARALQGVGAAAMAPAALAALSATFPSGRARVRAFGVWSAVNAAGGAVGVLAGGLLTQYAGWRWVMEVNVPMVAVALVLAWGADGDPGRVDGVPGPADGAPARGGRPDVRGAVLATAGLSLLVFGVVRTEALGWASATTLATLAGAAALLVAFVHVERTTRTPLLPPGLLAGRSVAGADVYNLLVGAAMASAFYLVSLYLQRVVGAGPALTGVEFVPFASGVVVGSVAAVRLGRRFAPRTLLVAGGLLTAAGFAWFGRISPDGGFTTDVLGPSIVASIGFGLCLGPVVSTATAGVGPRAAGVASGLLTSSRQIGASLGLAVVGTLAQARTGPRSTPAALTDGYALGLTVAAALLVGAVVVALTVLPRTGPAPGHDTVGTGGAGP</sequence>
<dbReference type="AlphaFoldDB" id="F4CP72"/>
<keyword evidence="5 7" id="KW-1133">Transmembrane helix</keyword>
<evidence type="ECO:0000313" key="9">
    <source>
        <dbReference type="EMBL" id="AEA23631.1"/>
    </source>
</evidence>
<dbReference type="Gene3D" id="1.20.1250.20">
    <property type="entry name" value="MFS general substrate transporter like domains"/>
    <property type="match status" value="1"/>
</dbReference>
<comment type="subcellular location">
    <subcellularLocation>
        <location evidence="1">Cell membrane</location>
        <topology evidence="1">Multi-pass membrane protein</topology>
    </subcellularLocation>
</comment>
<keyword evidence="10" id="KW-1185">Reference proteome</keyword>
<feature type="transmembrane region" description="Helical" evidence="7">
    <location>
        <begin position="116"/>
        <end position="136"/>
    </location>
</feature>
<evidence type="ECO:0000256" key="2">
    <source>
        <dbReference type="ARBA" id="ARBA00022448"/>
    </source>
</evidence>
<organism evidence="9 10">
    <name type="scientific">Pseudonocardia dioxanivorans (strain ATCC 55486 / DSM 44775 / JCM 13855 / CB1190)</name>
    <dbReference type="NCBI Taxonomy" id="675635"/>
    <lineage>
        <taxon>Bacteria</taxon>
        <taxon>Bacillati</taxon>
        <taxon>Actinomycetota</taxon>
        <taxon>Actinomycetes</taxon>
        <taxon>Pseudonocardiales</taxon>
        <taxon>Pseudonocardiaceae</taxon>
        <taxon>Pseudonocardia</taxon>
    </lineage>
</organism>
<dbReference type="KEGG" id="pdx:Psed_1391"/>
<dbReference type="OrthoDB" id="4325372at2"/>
<dbReference type="InterPro" id="IPR005829">
    <property type="entry name" value="Sugar_transporter_CS"/>
</dbReference>
<dbReference type="GO" id="GO:0005886">
    <property type="term" value="C:plasma membrane"/>
    <property type="evidence" value="ECO:0007669"/>
    <property type="project" value="UniProtKB-SubCell"/>
</dbReference>
<feature type="transmembrane region" description="Helical" evidence="7">
    <location>
        <begin position="456"/>
        <end position="478"/>
    </location>
</feature>
<evidence type="ECO:0000256" key="6">
    <source>
        <dbReference type="ARBA" id="ARBA00023136"/>
    </source>
</evidence>
<feature type="domain" description="Major facilitator superfamily (MFS) profile" evidence="8">
    <location>
        <begin position="22"/>
        <end position="482"/>
    </location>
</feature>
<keyword evidence="3" id="KW-1003">Cell membrane</keyword>